<keyword evidence="2" id="KW-1185">Reference proteome</keyword>
<comment type="caution">
    <text evidence="1">The sequence shown here is derived from an EMBL/GenBank/DDBJ whole genome shotgun (WGS) entry which is preliminary data.</text>
</comment>
<dbReference type="Proteomes" id="UP000789342">
    <property type="component" value="Unassembled WGS sequence"/>
</dbReference>
<proteinExistence type="predicted"/>
<protein>
    <submittedName>
        <fullName evidence="1">5681_t:CDS:1</fullName>
    </submittedName>
</protein>
<name>A0A9N9GYE3_9GLOM</name>
<accession>A0A9N9GYE3</accession>
<dbReference type="EMBL" id="CAJVPV010009162">
    <property type="protein sequence ID" value="CAG8638846.1"/>
    <property type="molecule type" value="Genomic_DNA"/>
</dbReference>
<sequence>MSNLVSQIENFLLSGPLDAICGASVVYLAMSDNNVDRYEEIRTLADHAVDLAIKKILDDERKVKVLEVLPQLKNGYRSIVGLKAMKVLKKAKKNNHWSLLRKDGTEYEGITIET</sequence>
<gene>
    <name evidence="1" type="ORF">AMORRO_LOCUS9426</name>
</gene>
<evidence type="ECO:0000313" key="1">
    <source>
        <dbReference type="EMBL" id="CAG8638846.1"/>
    </source>
</evidence>
<reference evidence="1" key="1">
    <citation type="submission" date="2021-06" db="EMBL/GenBank/DDBJ databases">
        <authorList>
            <person name="Kallberg Y."/>
            <person name="Tangrot J."/>
            <person name="Rosling A."/>
        </authorList>
    </citation>
    <scope>NUCLEOTIDE SEQUENCE</scope>
    <source>
        <strain evidence="1">CL551</strain>
    </source>
</reference>
<evidence type="ECO:0000313" key="2">
    <source>
        <dbReference type="Proteomes" id="UP000789342"/>
    </source>
</evidence>
<organism evidence="1 2">
    <name type="scientific">Acaulospora morrowiae</name>
    <dbReference type="NCBI Taxonomy" id="94023"/>
    <lineage>
        <taxon>Eukaryota</taxon>
        <taxon>Fungi</taxon>
        <taxon>Fungi incertae sedis</taxon>
        <taxon>Mucoromycota</taxon>
        <taxon>Glomeromycotina</taxon>
        <taxon>Glomeromycetes</taxon>
        <taxon>Diversisporales</taxon>
        <taxon>Acaulosporaceae</taxon>
        <taxon>Acaulospora</taxon>
    </lineage>
</organism>
<dbReference type="OrthoDB" id="2447030at2759"/>
<dbReference type="AlphaFoldDB" id="A0A9N9GYE3"/>